<dbReference type="Proteomes" id="UP000191901">
    <property type="component" value="Chromosome"/>
</dbReference>
<dbReference type="AlphaFoldDB" id="A0A1Z3HM63"/>
<dbReference type="EMBL" id="CP021983">
    <property type="protein sequence ID" value="ASC71207.1"/>
    <property type="molecule type" value="Genomic_DNA"/>
</dbReference>
<evidence type="ECO:0000313" key="2">
    <source>
        <dbReference type="Proteomes" id="UP000191901"/>
    </source>
</evidence>
<proteinExistence type="predicted"/>
<dbReference type="OrthoDB" id="495841at2"/>
<keyword evidence="2" id="KW-1185">Reference proteome</keyword>
<dbReference type="STRING" id="1641165.XM38_24035"/>
<dbReference type="KEGG" id="hhg:XM38_021590"/>
<name>A0A1Z3HM63_9CYAN</name>
<organism evidence="1 2">
    <name type="scientific">Halomicronema hongdechloris C2206</name>
    <dbReference type="NCBI Taxonomy" id="1641165"/>
    <lineage>
        <taxon>Bacteria</taxon>
        <taxon>Bacillati</taxon>
        <taxon>Cyanobacteriota</taxon>
        <taxon>Cyanophyceae</taxon>
        <taxon>Nodosilineales</taxon>
        <taxon>Nodosilineaceae</taxon>
        <taxon>Halomicronema</taxon>
    </lineage>
</organism>
<evidence type="ECO:0000313" key="1">
    <source>
        <dbReference type="EMBL" id="ASC71207.1"/>
    </source>
</evidence>
<sequence>MQTLIITVGTRQVGWRCADGTVCCFGADGDRNQHPRHTDRLYAELGIQRGCQDGYPWSVQDLGQRYYHRCRHDLDGTFDPVELLLDHEIIEAQYSQGLTDVVLWGTRQPDTTDASYRSRDTHWLAQLMAGKIRQTWPELTVAVFEPVVAATDSTAIRHALEDFLVQHTQGVEEVTLLIQTKGALPAIAHSLDICAAALVRQYPVLQVVPIEPVPLYSGDSQSANRSQHHQVISIGEYFWPIERLRIVAAWQQGNFSEAALWLMAHQDRHRLLYRLAQQLSLAANWQIEALFQPQGLGQWLQAGSLHQVVPATQIEIWRTQVEAIRHSPPAQTWECSFLVYLLLRQGNYTDAFMRFAQTLERLLYLRSQADQWFHADELQGRHPGFKQLIDRWFQSQGTPLPGPHYDQVDRIRNTRNQVVHQAKAMTLDDLCRLWPSTASTTAEALHGAMEHMLHQMYASSSGPSLLHALYDWGLSQLI</sequence>
<protein>
    <submittedName>
        <fullName evidence="1">Uncharacterized protein</fullName>
    </submittedName>
</protein>
<gene>
    <name evidence="1" type="ORF">XM38_021590</name>
</gene>
<accession>A0A1Z3HM63</accession>
<dbReference type="RefSeq" id="WP_088429760.1">
    <property type="nucleotide sequence ID" value="NZ_CP021983.2"/>
</dbReference>
<reference evidence="1 2" key="1">
    <citation type="journal article" date="2016" name="Biochim. Biophys. Acta">
        <title>Characterization of red-shifted phycobilisomes isolated from the chlorophyll f-containing cyanobacterium Halomicronema hongdechloris.</title>
        <authorList>
            <person name="Li Y."/>
            <person name="Lin Y."/>
            <person name="Garvey C.J."/>
            <person name="Birch D."/>
            <person name="Corkery R.W."/>
            <person name="Loughlin P.C."/>
            <person name="Scheer H."/>
            <person name="Willows R.D."/>
            <person name="Chen M."/>
        </authorList>
    </citation>
    <scope>NUCLEOTIDE SEQUENCE [LARGE SCALE GENOMIC DNA]</scope>
    <source>
        <strain evidence="1 2">C2206</strain>
    </source>
</reference>